<dbReference type="Proteomes" id="UP001596074">
    <property type="component" value="Unassembled WGS sequence"/>
</dbReference>
<gene>
    <name evidence="3" type="ORF">ACFPZN_35640</name>
</gene>
<dbReference type="RefSeq" id="WP_378286839.1">
    <property type="nucleotide sequence ID" value="NZ_JBHSON010000061.1"/>
</dbReference>
<proteinExistence type="predicted"/>
<accession>A0ABW1A8R7</accession>
<protein>
    <submittedName>
        <fullName evidence="3">Zn-ribbon domain-containing OB-fold protein</fullName>
    </submittedName>
</protein>
<dbReference type="Pfam" id="PF12172">
    <property type="entry name" value="zf-ChsH2"/>
    <property type="match status" value="1"/>
</dbReference>
<name>A0ABW1A8R7_9ACTN</name>
<dbReference type="PANTHER" id="PTHR34075">
    <property type="entry name" value="BLR3430 PROTEIN"/>
    <property type="match status" value="1"/>
</dbReference>
<evidence type="ECO:0000259" key="1">
    <source>
        <dbReference type="Pfam" id="PF01796"/>
    </source>
</evidence>
<evidence type="ECO:0000313" key="3">
    <source>
        <dbReference type="EMBL" id="MFC5750981.1"/>
    </source>
</evidence>
<dbReference type="Pfam" id="PF01796">
    <property type="entry name" value="OB_ChsH2_C"/>
    <property type="match status" value="1"/>
</dbReference>
<dbReference type="SUPFAM" id="SSF50249">
    <property type="entry name" value="Nucleic acid-binding proteins"/>
    <property type="match status" value="1"/>
</dbReference>
<sequence>MTPTRPVAQPTPDTREFFALIDEGRLALPTCAACDHTFLYPRSVCPRCAAGEIVLKPATGRGTVASFVVNHRAAPGFGPGPYALALVRLEEGPLIMAGVPGDPDRVALDAPVRAVYEERGDRRVLLFEIVEETG</sequence>
<dbReference type="InterPro" id="IPR002878">
    <property type="entry name" value="ChsH2_C"/>
</dbReference>
<dbReference type="PANTHER" id="PTHR34075:SF5">
    <property type="entry name" value="BLR3430 PROTEIN"/>
    <property type="match status" value="1"/>
</dbReference>
<evidence type="ECO:0000259" key="2">
    <source>
        <dbReference type="Pfam" id="PF12172"/>
    </source>
</evidence>
<dbReference type="EMBL" id="JBHSON010000061">
    <property type="protein sequence ID" value="MFC5750981.1"/>
    <property type="molecule type" value="Genomic_DNA"/>
</dbReference>
<keyword evidence="4" id="KW-1185">Reference proteome</keyword>
<feature type="domain" description="ChsH2 C-terminal OB-fold" evidence="1">
    <location>
        <begin position="57"/>
        <end position="116"/>
    </location>
</feature>
<feature type="domain" description="ChsH2 rubredoxin-like zinc ribbon" evidence="2">
    <location>
        <begin position="21"/>
        <end position="52"/>
    </location>
</feature>
<organism evidence="3 4">
    <name type="scientific">Actinomadura rugatobispora</name>
    <dbReference type="NCBI Taxonomy" id="1994"/>
    <lineage>
        <taxon>Bacteria</taxon>
        <taxon>Bacillati</taxon>
        <taxon>Actinomycetota</taxon>
        <taxon>Actinomycetes</taxon>
        <taxon>Streptosporangiales</taxon>
        <taxon>Thermomonosporaceae</taxon>
        <taxon>Actinomadura</taxon>
    </lineage>
</organism>
<comment type="caution">
    <text evidence="3">The sequence shown here is derived from an EMBL/GenBank/DDBJ whole genome shotgun (WGS) entry which is preliminary data.</text>
</comment>
<dbReference type="InterPro" id="IPR012340">
    <property type="entry name" value="NA-bd_OB-fold"/>
</dbReference>
<dbReference type="InterPro" id="IPR022002">
    <property type="entry name" value="ChsH2_Znr"/>
</dbReference>
<dbReference type="InterPro" id="IPR052513">
    <property type="entry name" value="Thioester_dehydratase-like"/>
</dbReference>
<evidence type="ECO:0000313" key="4">
    <source>
        <dbReference type="Proteomes" id="UP001596074"/>
    </source>
</evidence>
<dbReference type="Gene3D" id="6.10.30.10">
    <property type="match status" value="1"/>
</dbReference>
<reference evidence="4" key="1">
    <citation type="journal article" date="2019" name="Int. J. Syst. Evol. Microbiol.">
        <title>The Global Catalogue of Microorganisms (GCM) 10K type strain sequencing project: providing services to taxonomists for standard genome sequencing and annotation.</title>
        <authorList>
            <consortium name="The Broad Institute Genomics Platform"/>
            <consortium name="The Broad Institute Genome Sequencing Center for Infectious Disease"/>
            <person name="Wu L."/>
            <person name="Ma J."/>
        </authorList>
    </citation>
    <scope>NUCLEOTIDE SEQUENCE [LARGE SCALE GENOMIC DNA]</scope>
    <source>
        <strain evidence="4">KCTC 42087</strain>
    </source>
</reference>